<dbReference type="Gene3D" id="1.10.260.40">
    <property type="entry name" value="lambda repressor-like DNA-binding domains"/>
    <property type="match status" value="1"/>
</dbReference>
<dbReference type="Proteomes" id="UP000476837">
    <property type="component" value="Unassembled WGS sequence"/>
</dbReference>
<dbReference type="GO" id="GO:0003677">
    <property type="term" value="F:DNA binding"/>
    <property type="evidence" value="ECO:0007669"/>
    <property type="project" value="UniProtKB-KW"/>
</dbReference>
<accession>A0A6L3AY19</accession>
<dbReference type="RefSeq" id="WP_149166059.1">
    <property type="nucleotide sequence ID" value="NZ_QOKV01000011.1"/>
</dbReference>
<dbReference type="InterPro" id="IPR001387">
    <property type="entry name" value="Cro/C1-type_HTH"/>
</dbReference>
<evidence type="ECO:0000256" key="1">
    <source>
        <dbReference type="ARBA" id="ARBA00023125"/>
    </source>
</evidence>
<dbReference type="InterPro" id="IPR013430">
    <property type="entry name" value="Toxin_antidote_HigA"/>
</dbReference>
<evidence type="ECO:0000313" key="3">
    <source>
        <dbReference type="Proteomes" id="UP000476837"/>
    </source>
</evidence>
<dbReference type="InterPro" id="IPR010982">
    <property type="entry name" value="Lambda_DNA-bd_dom_sf"/>
</dbReference>
<dbReference type="Pfam" id="PF13560">
    <property type="entry name" value="HTH_31"/>
    <property type="match status" value="1"/>
</dbReference>
<dbReference type="NCBIfam" id="TIGR02607">
    <property type="entry name" value="antidote_HigA"/>
    <property type="match status" value="1"/>
</dbReference>
<evidence type="ECO:0000313" key="2">
    <source>
        <dbReference type="EMBL" id="KAA0684525.1"/>
    </source>
</evidence>
<dbReference type="CDD" id="cd00093">
    <property type="entry name" value="HTH_XRE"/>
    <property type="match status" value="1"/>
</dbReference>
<proteinExistence type="predicted"/>
<gene>
    <name evidence="2" type="primary">higA</name>
    <name evidence="2" type="ORF">DS837_18150</name>
</gene>
<dbReference type="EMBL" id="QOKV01000011">
    <property type="protein sequence ID" value="KAA0684525.1"/>
    <property type="molecule type" value="Genomic_DNA"/>
</dbReference>
<comment type="caution">
    <text evidence="2">The sequence shown here is derived from an EMBL/GenBank/DDBJ whole genome shotgun (WGS) entry which is preliminary data.</text>
</comment>
<organism evidence="2 3">
    <name type="scientific">Azospirillum brasilense</name>
    <dbReference type="NCBI Taxonomy" id="192"/>
    <lineage>
        <taxon>Bacteria</taxon>
        <taxon>Pseudomonadati</taxon>
        <taxon>Pseudomonadota</taxon>
        <taxon>Alphaproteobacteria</taxon>
        <taxon>Rhodospirillales</taxon>
        <taxon>Azospirillaceae</taxon>
        <taxon>Azospirillum</taxon>
    </lineage>
</organism>
<keyword evidence="1" id="KW-0238">DNA-binding</keyword>
<name>A0A6L3AY19_AZOBR</name>
<dbReference type="AlphaFoldDB" id="A0A6L3AY19"/>
<dbReference type="SUPFAM" id="SSF47413">
    <property type="entry name" value="lambda repressor-like DNA-binding domains"/>
    <property type="match status" value="1"/>
</dbReference>
<sequence length="118" mass="12855">MPVSPSPSDEPPPHPGAVLRNHVLPELGLTVSRAAQELAIARQTLHRVLAGTAAVTPEMAARLARLCGIPGRFWLNLQLTHDLWHAQRALAGTLERIPAHPLPDTLKTEILTRHGRTL</sequence>
<dbReference type="PANTHER" id="PTHR36924:SF1">
    <property type="entry name" value="ANTITOXIN HIGA-1"/>
    <property type="match status" value="1"/>
</dbReference>
<dbReference type="PANTHER" id="PTHR36924">
    <property type="entry name" value="ANTITOXIN HIGA-1"/>
    <property type="match status" value="1"/>
</dbReference>
<protein>
    <submittedName>
        <fullName evidence="2">Addiction module antidote protein, HigA family</fullName>
    </submittedName>
</protein>
<reference evidence="2 3" key="1">
    <citation type="submission" date="2018-07" db="EMBL/GenBank/DDBJ databases">
        <title>Genome sequence of Roseomonas fauriae ATCC 49958.</title>
        <authorList>
            <person name="Sant'Anna F.H."/>
            <person name="Baldani J.I."/>
            <person name="Zilli J.E."/>
            <person name="Reis V.M."/>
            <person name="Hartmann A."/>
            <person name="Cruz L."/>
            <person name="de Souza E.M."/>
            <person name="de Oliveira Pedrosa F."/>
            <person name="Passaglia L.M.P."/>
        </authorList>
    </citation>
    <scope>NUCLEOTIDE SEQUENCE [LARGE SCALE GENOMIC DNA]</scope>
    <source>
        <strain evidence="2 3">ATCC 49958</strain>
    </source>
</reference>